<sequence length="395" mass="41919">MRITIIGAGIVGLSTALHLRTRGAEVRVLDAGAVGRGASWGNAGWVSPGLVVPLAEPGAWKHGISAFTDKNAPLSIPRITPSTVAFLAKFASHMTQKRFDAAIADTAPWTRRALAAYDVLAELGVREPVVRADYHLGADSEDVVRAFEHEVEVTGATGVDIGSRRIDPAGLPYFSERVTHGLVLSGQAFMDPGAYTADLARVAREAGVEIYENVRIIAGHEGSRKVGLVDTTGEVWSTDSVVVAAGAWSDAVLEAVWGRKSRTGQGSGRGYSFTAPVAEGHRPEGPVYLPAQRVVLTPYQDGVRVAGTMEFLPPDAPMVPDRIEGIVRTLEPYVEGVDLAGRTDEWVGPRPVSTDGRPILRRVGLRGYVCTGMGMWGIVLGAVAGERTADLVLGN</sequence>
<dbReference type="EMBL" id="BAAANO010000003">
    <property type="protein sequence ID" value="GAA1998505.1"/>
    <property type="molecule type" value="Genomic_DNA"/>
</dbReference>
<dbReference type="RefSeq" id="WP_344306195.1">
    <property type="nucleotide sequence ID" value="NZ_BAAANO010000003.1"/>
</dbReference>
<reference evidence="4" key="1">
    <citation type="journal article" date="2019" name="Int. J. Syst. Evol. Microbiol.">
        <title>The Global Catalogue of Microorganisms (GCM) 10K type strain sequencing project: providing services to taxonomists for standard genome sequencing and annotation.</title>
        <authorList>
            <consortium name="The Broad Institute Genomics Platform"/>
            <consortium name="The Broad Institute Genome Sequencing Center for Infectious Disease"/>
            <person name="Wu L."/>
            <person name="Ma J."/>
        </authorList>
    </citation>
    <scope>NUCLEOTIDE SEQUENCE [LARGE SCALE GENOMIC DNA]</scope>
    <source>
        <strain evidence="4">JCM 14546</strain>
    </source>
</reference>
<dbReference type="Gene3D" id="3.30.9.10">
    <property type="entry name" value="D-Amino Acid Oxidase, subunit A, domain 2"/>
    <property type="match status" value="1"/>
</dbReference>
<feature type="domain" description="FAD dependent oxidoreductase" evidence="2">
    <location>
        <begin position="2"/>
        <end position="391"/>
    </location>
</feature>
<gene>
    <name evidence="3" type="ORF">GCM10009755_02250</name>
</gene>
<name>A0ABP5EMG8_9MICO</name>
<accession>A0ABP5EMG8</accession>
<dbReference type="InterPro" id="IPR036188">
    <property type="entry name" value="FAD/NAD-bd_sf"/>
</dbReference>
<evidence type="ECO:0000259" key="2">
    <source>
        <dbReference type="Pfam" id="PF01266"/>
    </source>
</evidence>
<proteinExistence type="predicted"/>
<dbReference type="SUPFAM" id="SSF51971">
    <property type="entry name" value="Nucleotide-binding domain"/>
    <property type="match status" value="1"/>
</dbReference>
<dbReference type="Proteomes" id="UP001500755">
    <property type="component" value="Unassembled WGS sequence"/>
</dbReference>
<protein>
    <submittedName>
        <fullName evidence="3">D-amino acid dehydrogenase</fullName>
    </submittedName>
</protein>
<keyword evidence="1" id="KW-0560">Oxidoreductase</keyword>
<comment type="caution">
    <text evidence="3">The sequence shown here is derived from an EMBL/GenBank/DDBJ whole genome shotgun (WGS) entry which is preliminary data.</text>
</comment>
<evidence type="ECO:0000256" key="1">
    <source>
        <dbReference type="ARBA" id="ARBA00023002"/>
    </source>
</evidence>
<dbReference type="SUPFAM" id="SSF54373">
    <property type="entry name" value="FAD-linked reductases, C-terminal domain"/>
    <property type="match status" value="1"/>
</dbReference>
<organism evidence="3 4">
    <name type="scientific">Brevibacterium samyangense</name>
    <dbReference type="NCBI Taxonomy" id="366888"/>
    <lineage>
        <taxon>Bacteria</taxon>
        <taxon>Bacillati</taxon>
        <taxon>Actinomycetota</taxon>
        <taxon>Actinomycetes</taxon>
        <taxon>Micrococcales</taxon>
        <taxon>Brevibacteriaceae</taxon>
        <taxon>Brevibacterium</taxon>
    </lineage>
</organism>
<evidence type="ECO:0000313" key="3">
    <source>
        <dbReference type="EMBL" id="GAA1998505.1"/>
    </source>
</evidence>
<dbReference type="Pfam" id="PF01266">
    <property type="entry name" value="DAO"/>
    <property type="match status" value="1"/>
</dbReference>
<dbReference type="PANTHER" id="PTHR13847:SF289">
    <property type="entry name" value="GLYCINE OXIDASE"/>
    <property type="match status" value="1"/>
</dbReference>
<dbReference type="InterPro" id="IPR006076">
    <property type="entry name" value="FAD-dep_OxRdtase"/>
</dbReference>
<dbReference type="PANTHER" id="PTHR13847">
    <property type="entry name" value="SARCOSINE DEHYDROGENASE-RELATED"/>
    <property type="match status" value="1"/>
</dbReference>
<keyword evidence="4" id="KW-1185">Reference proteome</keyword>
<dbReference type="Gene3D" id="3.50.50.60">
    <property type="entry name" value="FAD/NAD(P)-binding domain"/>
    <property type="match status" value="2"/>
</dbReference>
<evidence type="ECO:0000313" key="4">
    <source>
        <dbReference type="Proteomes" id="UP001500755"/>
    </source>
</evidence>